<proteinExistence type="predicted"/>
<evidence type="ECO:0000313" key="2">
    <source>
        <dbReference type="Proteomes" id="UP000308874"/>
    </source>
</evidence>
<evidence type="ECO:0000313" key="1">
    <source>
        <dbReference type="EMBL" id="QBJ03512.1"/>
    </source>
</evidence>
<dbReference type="Pfam" id="PF24608">
    <property type="entry name" value="PDDEXK_15"/>
    <property type="match status" value="1"/>
</dbReference>
<protein>
    <submittedName>
        <fullName evidence="1">Resolvase</fullName>
    </submittedName>
</protein>
<dbReference type="EMBL" id="MK504443">
    <property type="protein sequence ID" value="QBJ03512.1"/>
    <property type="molecule type" value="Genomic_DNA"/>
</dbReference>
<sequence length="209" mass="23983">MADMHKVGAKNKRSGNSLEAATAKQFSKWYGKGFHRSPGSGALGWTEINVSADVLPPNDLDFPFIIECKSDKSSNWNIENFMNSNKHFPTWSAQAVREGINTDSKVPLLVFKRNYVHSYISFPYTSKIVEKLEEKRIPYAVSFIDYISEIDKKNVKYKCIAVMIDFILTLFSTKEFEDCFDETWIDSLAKEDNLVEDVPPEDKINEIEF</sequence>
<gene>
    <name evidence="1" type="ORF">B521_0162</name>
</gene>
<keyword evidence="2" id="KW-1185">Reference proteome</keyword>
<dbReference type="InterPro" id="IPR056931">
    <property type="entry name" value="D14-like"/>
</dbReference>
<name>A0A4Y5FEN1_9CAUD</name>
<organism evidence="1 2">
    <name type="scientific">Lactobacillus phage 521B</name>
    <dbReference type="NCBI Taxonomy" id="2510942"/>
    <lineage>
        <taxon>Viruses</taxon>
        <taxon>Duplodnaviria</taxon>
        <taxon>Heunggongvirae</taxon>
        <taxon>Uroviricota</taxon>
        <taxon>Caudoviricetes</taxon>
        <taxon>Herelleviridae</taxon>
        <taxon>Tybeckvirus</taxon>
        <taxon>Tybeckvirus tv521B</taxon>
    </lineage>
</organism>
<accession>A0A4Y5FEN1</accession>
<dbReference type="Proteomes" id="UP000308874">
    <property type="component" value="Segment"/>
</dbReference>
<reference evidence="1 2" key="1">
    <citation type="submission" date="2019-02" db="EMBL/GenBank/DDBJ databases">
        <title>Isolation of virulent Lactobacillus brevis phages.</title>
        <authorList>
            <person name="Feyereisen M."/>
            <person name="Mahony J."/>
            <person name="O'Sullivan T."/>
            <person name="van Sinderen D."/>
        </authorList>
    </citation>
    <scope>NUCLEOTIDE SEQUENCE [LARGE SCALE GENOMIC DNA]</scope>
</reference>